<dbReference type="Pfam" id="PF11667">
    <property type="entry name" value="DUF3267"/>
    <property type="match status" value="1"/>
</dbReference>
<feature type="transmembrane region" description="Helical" evidence="1">
    <location>
        <begin position="71"/>
        <end position="89"/>
    </location>
</feature>
<keyword evidence="1" id="KW-0472">Membrane</keyword>
<keyword evidence="3" id="KW-1185">Reference proteome</keyword>
<name>A0ABT8F1Z2_9BACT</name>
<feature type="transmembrane region" description="Helical" evidence="1">
    <location>
        <begin position="41"/>
        <end position="59"/>
    </location>
</feature>
<evidence type="ECO:0000313" key="3">
    <source>
        <dbReference type="Proteomes" id="UP001168552"/>
    </source>
</evidence>
<reference evidence="2" key="1">
    <citation type="submission" date="2023-06" db="EMBL/GenBank/DDBJ databases">
        <title>Cytophagales bacterium Strain LB-30, isolated from soil.</title>
        <authorList>
            <person name="Liu B."/>
        </authorList>
    </citation>
    <scope>NUCLEOTIDE SEQUENCE</scope>
    <source>
        <strain evidence="2">LB-30</strain>
    </source>
</reference>
<dbReference type="EMBL" id="JAUHJS010000002">
    <property type="protein sequence ID" value="MDN4164467.1"/>
    <property type="molecule type" value="Genomic_DNA"/>
</dbReference>
<sequence length="210" mass="23851">MKITVAALEKKGFTLVQKLPHQDLIPFVKMYIGKKNPYTRFYYGFTLVGLIALAAWIGFIAAKDFLSASDIFQHLSFGLAIPLALLPLHEGLHGFAYKRVGAPRVAYKANWKQFYFMAVADQFVVNRRELNFVAVLPFAVISFACLLGLFFVPIAWQITLLSSMVLHAGMCGGDFSIMSYFYEHKHEEVVTYDDVPNGISYFYHRPINFT</sequence>
<gene>
    <name evidence="2" type="ORF">QWY31_03085</name>
</gene>
<dbReference type="Proteomes" id="UP001168552">
    <property type="component" value="Unassembled WGS sequence"/>
</dbReference>
<dbReference type="InterPro" id="IPR021683">
    <property type="entry name" value="DUF3267"/>
</dbReference>
<proteinExistence type="predicted"/>
<evidence type="ECO:0000313" key="2">
    <source>
        <dbReference type="EMBL" id="MDN4164467.1"/>
    </source>
</evidence>
<evidence type="ECO:0000256" key="1">
    <source>
        <dbReference type="SAM" id="Phobius"/>
    </source>
</evidence>
<accession>A0ABT8F1Z2</accession>
<dbReference type="RefSeq" id="WP_320002996.1">
    <property type="nucleotide sequence ID" value="NZ_JAUHJS010000002.1"/>
</dbReference>
<feature type="transmembrane region" description="Helical" evidence="1">
    <location>
        <begin position="132"/>
        <end position="158"/>
    </location>
</feature>
<organism evidence="2 3">
    <name type="scientific">Shiella aurantiaca</name>
    <dbReference type="NCBI Taxonomy" id="3058365"/>
    <lineage>
        <taxon>Bacteria</taxon>
        <taxon>Pseudomonadati</taxon>
        <taxon>Bacteroidota</taxon>
        <taxon>Cytophagia</taxon>
        <taxon>Cytophagales</taxon>
        <taxon>Shiellaceae</taxon>
        <taxon>Shiella</taxon>
    </lineage>
</organism>
<protein>
    <submittedName>
        <fullName evidence="2">DUF3267 domain-containing protein</fullName>
    </submittedName>
</protein>
<keyword evidence="1" id="KW-0812">Transmembrane</keyword>
<comment type="caution">
    <text evidence="2">The sequence shown here is derived from an EMBL/GenBank/DDBJ whole genome shotgun (WGS) entry which is preliminary data.</text>
</comment>
<keyword evidence="1" id="KW-1133">Transmembrane helix</keyword>